<dbReference type="InterPro" id="IPR007863">
    <property type="entry name" value="Peptidase_M16_C"/>
</dbReference>
<dbReference type="Pfam" id="PF00675">
    <property type="entry name" value="Peptidase_M16"/>
    <property type="match status" value="1"/>
</dbReference>
<evidence type="ECO:0000313" key="4">
    <source>
        <dbReference type="EMBL" id="HGZ41961.1"/>
    </source>
</evidence>
<comment type="caution">
    <text evidence="4">The sequence shown here is derived from an EMBL/GenBank/DDBJ whole genome shotgun (WGS) entry which is preliminary data.</text>
</comment>
<sequence>MRARTSTAASAALALAVALAASAAAAPPDRTRPPALGAPPALTLPRVQTRTLPNGLELGVVEMHETPVVHVTLIVRAGSVCDPADLPGLATFTANMLDEGAGGRGALAVSDAFEFLGAQFSASASRENATLTLHVPKRQFAAAFDLMADVVLRPDFPDSEIVRQRELRKNQLLQLRDQPTAISPIAFNAVVFGASHPFGRPGGGTDASTEALTRARVVEFWRRWYRPGHARMLVVGDVTPSEAAALVRKRFGAWARGAVAAPEVPAAPAPGPRAIHLVDKPGAAQSVVRIGHAGVARNHPDHYPLLVMNTILGGSFTSRLNTNLRETHGYTYGARSSWDWGRWAGPFAAFASVQTAKTDSALIEFMKELRRIRDEGVPAAELDKAKSYIALGLPGSFETTSDVASQFAALWSNDLPLDTYDQYLPKIMAVTAADVQRVARAHIDPDRLAIVIVGDRKEIEPGLARLGEGPIVHRDLWGAEARP</sequence>
<keyword evidence="1" id="KW-0732">Signal</keyword>
<feature type="domain" description="Peptidase M16 C-terminal" evidence="3">
    <location>
        <begin position="212"/>
        <end position="387"/>
    </location>
</feature>
<dbReference type="AlphaFoldDB" id="A0A832MKK5"/>
<feature type="signal peptide" evidence="1">
    <location>
        <begin position="1"/>
        <end position="25"/>
    </location>
</feature>
<dbReference type="InterPro" id="IPR011249">
    <property type="entry name" value="Metalloenz_LuxS/M16"/>
</dbReference>
<reference evidence="4" key="1">
    <citation type="journal article" date="2020" name="mSystems">
        <title>Genome- and Community-Level Interaction Insights into Carbon Utilization and Element Cycling Functions of Hydrothermarchaeota in Hydrothermal Sediment.</title>
        <authorList>
            <person name="Zhou Z."/>
            <person name="Liu Y."/>
            <person name="Xu W."/>
            <person name="Pan J."/>
            <person name="Luo Z.H."/>
            <person name="Li M."/>
        </authorList>
    </citation>
    <scope>NUCLEOTIDE SEQUENCE [LARGE SCALE GENOMIC DNA]</scope>
    <source>
        <strain evidence="4">SpSt-381</strain>
    </source>
</reference>
<dbReference type="EMBL" id="DSQF01000002">
    <property type="protein sequence ID" value="HGZ41961.1"/>
    <property type="molecule type" value="Genomic_DNA"/>
</dbReference>
<evidence type="ECO:0000256" key="1">
    <source>
        <dbReference type="SAM" id="SignalP"/>
    </source>
</evidence>
<dbReference type="InterPro" id="IPR050361">
    <property type="entry name" value="MPP/UQCRC_Complex"/>
</dbReference>
<dbReference type="InterPro" id="IPR011765">
    <property type="entry name" value="Pept_M16_N"/>
</dbReference>
<dbReference type="PANTHER" id="PTHR11851">
    <property type="entry name" value="METALLOPROTEASE"/>
    <property type="match status" value="1"/>
</dbReference>
<organism evidence="4">
    <name type="scientific">Eiseniibacteriota bacterium</name>
    <dbReference type="NCBI Taxonomy" id="2212470"/>
    <lineage>
        <taxon>Bacteria</taxon>
        <taxon>Candidatus Eiseniibacteriota</taxon>
    </lineage>
</organism>
<evidence type="ECO:0000259" key="3">
    <source>
        <dbReference type="Pfam" id="PF05193"/>
    </source>
</evidence>
<dbReference type="PANTHER" id="PTHR11851:SF224">
    <property type="entry name" value="PROCESSING PROTEASE"/>
    <property type="match status" value="1"/>
</dbReference>
<dbReference type="Pfam" id="PF05193">
    <property type="entry name" value="Peptidase_M16_C"/>
    <property type="match status" value="1"/>
</dbReference>
<gene>
    <name evidence="4" type="ORF">ENR23_00800</name>
</gene>
<proteinExistence type="predicted"/>
<name>A0A832MKK5_UNCEI</name>
<evidence type="ECO:0000259" key="2">
    <source>
        <dbReference type="Pfam" id="PF00675"/>
    </source>
</evidence>
<dbReference type="GO" id="GO:0046872">
    <property type="term" value="F:metal ion binding"/>
    <property type="evidence" value="ECO:0007669"/>
    <property type="project" value="InterPro"/>
</dbReference>
<feature type="chain" id="PRO_5032619273" evidence="1">
    <location>
        <begin position="26"/>
        <end position="483"/>
    </location>
</feature>
<accession>A0A832MKK5</accession>
<feature type="domain" description="Peptidase M16 N-terminal" evidence="2">
    <location>
        <begin position="64"/>
        <end position="179"/>
    </location>
</feature>
<protein>
    <submittedName>
        <fullName evidence="4">Insulinase family protein</fullName>
    </submittedName>
</protein>
<dbReference type="SUPFAM" id="SSF63411">
    <property type="entry name" value="LuxS/MPP-like metallohydrolase"/>
    <property type="match status" value="2"/>
</dbReference>
<dbReference type="Gene3D" id="3.30.830.10">
    <property type="entry name" value="Metalloenzyme, LuxS/M16 peptidase-like"/>
    <property type="match status" value="2"/>
</dbReference>